<accession>A0AAD9AEY0</accession>
<dbReference type="AlphaFoldDB" id="A0AAD9AEY0"/>
<feature type="compositionally biased region" description="Low complexity" evidence="1">
    <location>
        <begin position="82"/>
        <end position="91"/>
    </location>
</feature>
<reference evidence="3" key="1">
    <citation type="submission" date="2023-01" db="EMBL/GenBank/DDBJ databases">
        <title>Colletotrichum chrysophilum M932 genome sequence.</title>
        <authorList>
            <person name="Baroncelli R."/>
        </authorList>
    </citation>
    <scope>NUCLEOTIDE SEQUENCE</scope>
    <source>
        <strain evidence="3">M932</strain>
    </source>
</reference>
<feature type="signal peptide" evidence="2">
    <location>
        <begin position="1"/>
        <end position="23"/>
    </location>
</feature>
<gene>
    <name evidence="3" type="ORF">CCHR01_10460</name>
</gene>
<evidence type="ECO:0000256" key="2">
    <source>
        <dbReference type="SAM" id="SignalP"/>
    </source>
</evidence>
<feature type="compositionally biased region" description="Polar residues" evidence="1">
    <location>
        <begin position="71"/>
        <end position="80"/>
    </location>
</feature>
<dbReference type="EMBL" id="JAQOWY010000220">
    <property type="protein sequence ID" value="KAK1846881.1"/>
    <property type="molecule type" value="Genomic_DNA"/>
</dbReference>
<feature type="compositionally biased region" description="Basic and acidic residues" evidence="1">
    <location>
        <begin position="26"/>
        <end position="41"/>
    </location>
</feature>
<feature type="region of interest" description="Disordered" evidence="1">
    <location>
        <begin position="71"/>
        <end position="166"/>
    </location>
</feature>
<proteinExistence type="predicted"/>
<dbReference type="Proteomes" id="UP001243330">
    <property type="component" value="Unassembled WGS sequence"/>
</dbReference>
<feature type="non-terminal residue" evidence="3">
    <location>
        <position position="1"/>
    </location>
</feature>
<feature type="chain" id="PRO_5041976623" evidence="2">
    <location>
        <begin position="24"/>
        <end position="166"/>
    </location>
</feature>
<keyword evidence="4" id="KW-1185">Reference proteome</keyword>
<evidence type="ECO:0000313" key="4">
    <source>
        <dbReference type="Proteomes" id="UP001243330"/>
    </source>
</evidence>
<evidence type="ECO:0000313" key="3">
    <source>
        <dbReference type="EMBL" id="KAK1846881.1"/>
    </source>
</evidence>
<name>A0AAD9AEY0_9PEZI</name>
<protein>
    <submittedName>
        <fullName evidence="3">Uncharacterized protein</fullName>
    </submittedName>
</protein>
<feature type="compositionally biased region" description="Pro residues" evidence="1">
    <location>
        <begin position="92"/>
        <end position="166"/>
    </location>
</feature>
<sequence length="166" mass="16356">MPNPLSWRQAAVAALLFNAAVTANYDTRKAEASKDTKRDLDTGSVKHGRFDVRNLVQKLNVDSVLSALGSNKAQDASPNLTPLAAEGAAAPVPQPPANGAPPAPPANAPPPPDLNAAPPPPPPAASGAPPPPPAGALPPPPDPNAAPPPPPPANGAPPPPPPGASG</sequence>
<keyword evidence="2" id="KW-0732">Signal</keyword>
<comment type="caution">
    <text evidence="3">The sequence shown here is derived from an EMBL/GenBank/DDBJ whole genome shotgun (WGS) entry which is preliminary data.</text>
</comment>
<evidence type="ECO:0000256" key="1">
    <source>
        <dbReference type="SAM" id="MobiDB-lite"/>
    </source>
</evidence>
<feature type="region of interest" description="Disordered" evidence="1">
    <location>
        <begin position="25"/>
        <end position="52"/>
    </location>
</feature>
<organism evidence="3 4">
    <name type="scientific">Colletotrichum chrysophilum</name>
    <dbReference type="NCBI Taxonomy" id="1836956"/>
    <lineage>
        <taxon>Eukaryota</taxon>
        <taxon>Fungi</taxon>
        <taxon>Dikarya</taxon>
        <taxon>Ascomycota</taxon>
        <taxon>Pezizomycotina</taxon>
        <taxon>Sordariomycetes</taxon>
        <taxon>Hypocreomycetidae</taxon>
        <taxon>Glomerellales</taxon>
        <taxon>Glomerellaceae</taxon>
        <taxon>Colletotrichum</taxon>
        <taxon>Colletotrichum gloeosporioides species complex</taxon>
    </lineage>
</organism>